<proteinExistence type="predicted"/>
<protein>
    <submittedName>
        <fullName evidence="1">Uncharacterized protein</fullName>
    </submittedName>
</protein>
<evidence type="ECO:0000313" key="2">
    <source>
        <dbReference type="Proteomes" id="UP000663888"/>
    </source>
</evidence>
<evidence type="ECO:0000313" key="1">
    <source>
        <dbReference type="EMBL" id="CAE6414466.1"/>
    </source>
</evidence>
<gene>
    <name evidence="1" type="ORF">RDB_LOCUS15135</name>
</gene>
<dbReference type="EMBL" id="CAJMWX010000358">
    <property type="protein sequence ID" value="CAE6414466.1"/>
    <property type="molecule type" value="Genomic_DNA"/>
</dbReference>
<accession>A0A8H2X6E8</accession>
<name>A0A8H2X6E8_9AGAM</name>
<sequence>MDILTQTLPLVNNVVVSDGLVRQAVSRVDTVARSMKPIRSVNRFCLPQTRPIHHQLQKLQLGLTRQAQQLGHHLSRVDTMFEMSTRDGHALRTPLPSVLQASFRLHQPPLSHQCPAKIMSGMSSITHPKVIAVPTITPAV</sequence>
<comment type="caution">
    <text evidence="1">The sequence shown here is derived from an EMBL/GenBank/DDBJ whole genome shotgun (WGS) entry which is preliminary data.</text>
</comment>
<dbReference type="AlphaFoldDB" id="A0A8H2X6E8"/>
<organism evidence="1 2">
    <name type="scientific">Rhizoctonia solani</name>
    <dbReference type="NCBI Taxonomy" id="456999"/>
    <lineage>
        <taxon>Eukaryota</taxon>
        <taxon>Fungi</taxon>
        <taxon>Dikarya</taxon>
        <taxon>Basidiomycota</taxon>
        <taxon>Agaricomycotina</taxon>
        <taxon>Agaricomycetes</taxon>
        <taxon>Cantharellales</taxon>
        <taxon>Ceratobasidiaceae</taxon>
        <taxon>Rhizoctonia</taxon>
    </lineage>
</organism>
<reference evidence="1" key="1">
    <citation type="submission" date="2021-01" db="EMBL/GenBank/DDBJ databases">
        <authorList>
            <person name="Kaushik A."/>
        </authorList>
    </citation>
    <scope>NUCLEOTIDE SEQUENCE</scope>
    <source>
        <strain evidence="1">AG4-R118</strain>
    </source>
</reference>
<dbReference type="Proteomes" id="UP000663888">
    <property type="component" value="Unassembled WGS sequence"/>
</dbReference>